<proteinExistence type="predicted"/>
<dbReference type="RefSeq" id="WP_135599987.1">
    <property type="nucleotide sequence ID" value="NZ_RQFK01000008.1"/>
</dbReference>
<protein>
    <submittedName>
        <fullName evidence="1">Uncharacterized protein</fullName>
    </submittedName>
</protein>
<organism evidence="1 2">
    <name type="scientific">Leptospira noumeaensis</name>
    <dbReference type="NCBI Taxonomy" id="2484964"/>
    <lineage>
        <taxon>Bacteria</taxon>
        <taxon>Pseudomonadati</taxon>
        <taxon>Spirochaetota</taxon>
        <taxon>Spirochaetia</taxon>
        <taxon>Leptospirales</taxon>
        <taxon>Leptospiraceae</taxon>
        <taxon>Leptospira</taxon>
    </lineage>
</organism>
<accession>A0A4R9IGQ0</accession>
<reference evidence="1" key="1">
    <citation type="journal article" date="2019" name="PLoS Negl. Trop. Dis.">
        <title>Revisiting the worldwide diversity of Leptospira species in the environment.</title>
        <authorList>
            <person name="Vincent A.T."/>
            <person name="Schiettekatte O."/>
            <person name="Bourhy P."/>
            <person name="Veyrier F.J."/>
            <person name="Picardeau M."/>
        </authorList>
    </citation>
    <scope>NUCLEOTIDE SEQUENCE [LARGE SCALE GENOMIC DNA]</scope>
    <source>
        <strain evidence="1">201800287</strain>
    </source>
</reference>
<sequence>MEVNRPTIYEVGHTIAEVANVSFTEDELRIDPRYCLEIDFLNKKLRAAFYNENYVMKKPIIEIPLYEDDKYLYVKSQNGGRIFIFVGKSPRKTDEKSYIYISSNSETIEEKANNDDYSAFNSRKGGDDRLFKRVARYTIPVFPHDNENSKRYNTMEHCINELPELYDDAITEYKLRLKEESEAGKRYMENESKVYLELKKQGKSLSDP</sequence>
<dbReference type="Proteomes" id="UP000298009">
    <property type="component" value="Unassembled WGS sequence"/>
</dbReference>
<evidence type="ECO:0000313" key="2">
    <source>
        <dbReference type="Proteomes" id="UP000298009"/>
    </source>
</evidence>
<dbReference type="OrthoDB" id="344229at2"/>
<name>A0A4R9IGQ0_9LEPT</name>
<gene>
    <name evidence="1" type="ORF">EHQ24_01715</name>
</gene>
<evidence type="ECO:0000313" key="1">
    <source>
        <dbReference type="EMBL" id="TGK87587.1"/>
    </source>
</evidence>
<keyword evidence="2" id="KW-1185">Reference proteome</keyword>
<comment type="caution">
    <text evidence="1">The sequence shown here is derived from an EMBL/GenBank/DDBJ whole genome shotgun (WGS) entry which is preliminary data.</text>
</comment>
<dbReference type="EMBL" id="RQFK01000008">
    <property type="protein sequence ID" value="TGK87587.1"/>
    <property type="molecule type" value="Genomic_DNA"/>
</dbReference>
<dbReference type="AlphaFoldDB" id="A0A4R9IGQ0"/>